<organism evidence="1">
    <name type="scientific">marine sediment metagenome</name>
    <dbReference type="NCBI Taxonomy" id="412755"/>
    <lineage>
        <taxon>unclassified sequences</taxon>
        <taxon>metagenomes</taxon>
        <taxon>ecological metagenomes</taxon>
    </lineage>
</organism>
<proteinExistence type="predicted"/>
<accession>A0A0F9VTE6</accession>
<protein>
    <submittedName>
        <fullName evidence="1">Uncharacterized protein</fullName>
    </submittedName>
</protein>
<dbReference type="AlphaFoldDB" id="A0A0F9VTE6"/>
<evidence type="ECO:0000313" key="1">
    <source>
        <dbReference type="EMBL" id="KKN69028.1"/>
    </source>
</evidence>
<name>A0A0F9VTE6_9ZZZZ</name>
<reference evidence="1" key="1">
    <citation type="journal article" date="2015" name="Nature">
        <title>Complex archaea that bridge the gap between prokaryotes and eukaryotes.</title>
        <authorList>
            <person name="Spang A."/>
            <person name="Saw J.H."/>
            <person name="Jorgensen S.L."/>
            <person name="Zaremba-Niedzwiedzka K."/>
            <person name="Martijn J."/>
            <person name="Lind A.E."/>
            <person name="van Eijk R."/>
            <person name="Schleper C."/>
            <person name="Guy L."/>
            <person name="Ettema T.J."/>
        </authorList>
    </citation>
    <scope>NUCLEOTIDE SEQUENCE</scope>
</reference>
<dbReference type="EMBL" id="LAZR01000434">
    <property type="protein sequence ID" value="KKN69028.1"/>
    <property type="molecule type" value="Genomic_DNA"/>
</dbReference>
<sequence>MLTLEQLEAQIAGLQEEVTQAMQIASRHGDEHTGEGLDPYEPKAANVLLPIIGEPTYDDGEDANTLFHSAGWFSGGVVSDVGGGNVTISAGTGVLRSGASATTQLLFFDWPELATQAITANSIRYVGVEYNGGSPRATIRTSDNFNHFTDFELAIVVNEGGTLYIAQHETHAGDISHNVIERFHQTDHIERDNEEGGLILSDSADGNNDIAVTAGALWTGLDRFAVSAVDTSGAGIFDEYSSQGKENTGSGAWPNTLYDNGSGGTGTLQTMTNNWWANLWWYICTTGNLIMVYGSNHYSTKARAENEALPSTLPNRIIAHGILIGRFIFKKGQDADEVLSAFTETFAVEGVTDHGNLAGLADNDHPQYIQTFLFTIPLGSAEDGSPVTP</sequence>
<gene>
    <name evidence="1" type="ORF">LCGC14_0445000</name>
</gene>
<comment type="caution">
    <text evidence="1">The sequence shown here is derived from an EMBL/GenBank/DDBJ whole genome shotgun (WGS) entry which is preliminary data.</text>
</comment>